<organism evidence="4 5">
    <name type="scientific">Fragilariopsis cylindrus CCMP1102</name>
    <dbReference type="NCBI Taxonomy" id="635003"/>
    <lineage>
        <taxon>Eukaryota</taxon>
        <taxon>Sar</taxon>
        <taxon>Stramenopiles</taxon>
        <taxon>Ochrophyta</taxon>
        <taxon>Bacillariophyta</taxon>
        <taxon>Bacillariophyceae</taxon>
        <taxon>Bacillariophycidae</taxon>
        <taxon>Bacillariales</taxon>
        <taxon>Bacillariaceae</taxon>
        <taxon>Fragilariopsis</taxon>
    </lineage>
</organism>
<keyword evidence="5" id="KW-1185">Reference proteome</keyword>
<keyword evidence="3" id="KW-0812">Transmembrane</keyword>
<dbReference type="FunCoup" id="A0A1E7FBY2">
    <property type="interactions" value="286"/>
</dbReference>
<feature type="transmembrane region" description="Helical" evidence="3">
    <location>
        <begin position="6"/>
        <end position="23"/>
    </location>
</feature>
<dbReference type="InterPro" id="IPR016817">
    <property type="entry name" value="MannP-dilichol_defect-1"/>
</dbReference>
<accession>A0A1E7FBY2</accession>
<evidence type="ECO:0000256" key="1">
    <source>
        <dbReference type="ARBA" id="ARBA00022448"/>
    </source>
</evidence>
<evidence type="ECO:0000256" key="2">
    <source>
        <dbReference type="ARBA" id="ARBA00022737"/>
    </source>
</evidence>
<feature type="non-terminal residue" evidence="4">
    <location>
        <position position="1"/>
    </location>
</feature>
<evidence type="ECO:0000313" key="4">
    <source>
        <dbReference type="EMBL" id="OEU15698.1"/>
    </source>
</evidence>
<reference evidence="4 5" key="1">
    <citation type="submission" date="2016-09" db="EMBL/GenBank/DDBJ databases">
        <title>Extensive genetic diversity and differential bi-allelic expression allows diatom success in the polar Southern Ocean.</title>
        <authorList>
            <consortium name="DOE Joint Genome Institute"/>
            <person name="Mock T."/>
            <person name="Otillar R.P."/>
            <person name="Strauss J."/>
            <person name="Dupont C."/>
            <person name="Frickenhaus S."/>
            <person name="Maumus F."/>
            <person name="Mcmullan M."/>
            <person name="Sanges R."/>
            <person name="Schmutz J."/>
            <person name="Toseland A."/>
            <person name="Valas R."/>
            <person name="Veluchamy A."/>
            <person name="Ward B.J."/>
            <person name="Allen A."/>
            <person name="Barry K."/>
            <person name="Falciatore A."/>
            <person name="Ferrante M."/>
            <person name="Fortunato A.E."/>
            <person name="Gloeckner G."/>
            <person name="Gruber A."/>
            <person name="Hipkin R."/>
            <person name="Janech M."/>
            <person name="Kroth P."/>
            <person name="Leese F."/>
            <person name="Lindquist E."/>
            <person name="Lyon B.R."/>
            <person name="Martin J."/>
            <person name="Mayer C."/>
            <person name="Parker M."/>
            <person name="Quesneville H."/>
            <person name="Raymond J."/>
            <person name="Uhlig C."/>
            <person name="Valentin K.U."/>
            <person name="Worden A.Z."/>
            <person name="Armbrust E.V."/>
            <person name="Bowler C."/>
            <person name="Green B."/>
            <person name="Moulton V."/>
            <person name="Van Oosterhout C."/>
            <person name="Grigoriev I."/>
        </authorList>
    </citation>
    <scope>NUCLEOTIDE SEQUENCE [LARGE SCALE GENOMIC DNA]</scope>
    <source>
        <strain evidence="4 5">CCMP1102</strain>
    </source>
</reference>
<dbReference type="PANTHER" id="PTHR12226:SF2">
    <property type="entry name" value="MANNOSE-P-DOLICHOL UTILIZATION DEFECT 1 PROTEIN"/>
    <property type="match status" value="1"/>
</dbReference>
<dbReference type="InParanoid" id="A0A1E7FBY2"/>
<dbReference type="OrthoDB" id="271506at2759"/>
<sequence length="188" mass="20854">SSCFSQLLTKAVGVAIIFGSMLNKVPIMRNMINSQSAEGMSRNSLYGELIVYANVAMYSHLLGHPFTAYGENVSLLIQNTALIVMTWNFLSKTDSPVQLKEKFMIIIGFVLYCIGSLNFLPNEYRHLLMSTTWPVMLFSRGSQIYETYTVKHTGNLSIVTTSMSLVGAAIRILTTLKETGDMVVLSGY</sequence>
<keyword evidence="3" id="KW-0472">Membrane</keyword>
<dbReference type="PANTHER" id="PTHR12226">
    <property type="entry name" value="MANNOSE-P-DOLICHOL UTILIZATION DEFECT 1 LEC35 -RELATED"/>
    <property type="match status" value="1"/>
</dbReference>
<evidence type="ECO:0000256" key="3">
    <source>
        <dbReference type="SAM" id="Phobius"/>
    </source>
</evidence>
<dbReference type="EMBL" id="KV784359">
    <property type="protein sequence ID" value="OEU15698.1"/>
    <property type="molecule type" value="Genomic_DNA"/>
</dbReference>
<dbReference type="AlphaFoldDB" id="A0A1E7FBY2"/>
<feature type="transmembrane region" description="Helical" evidence="3">
    <location>
        <begin position="103"/>
        <end position="120"/>
    </location>
</feature>
<name>A0A1E7FBY2_9STRA</name>
<keyword evidence="1" id="KW-0813">Transport</keyword>
<feature type="non-terminal residue" evidence="4">
    <location>
        <position position="188"/>
    </location>
</feature>
<proteinExistence type="predicted"/>
<protein>
    <submittedName>
        <fullName evidence="4">Uncharacterized protein</fullName>
    </submittedName>
</protein>
<evidence type="ECO:0000313" key="5">
    <source>
        <dbReference type="Proteomes" id="UP000095751"/>
    </source>
</evidence>
<dbReference type="KEGG" id="fcy:FRACYDRAFT_143087"/>
<dbReference type="Proteomes" id="UP000095751">
    <property type="component" value="Unassembled WGS sequence"/>
</dbReference>
<keyword evidence="3" id="KW-1133">Transmembrane helix</keyword>
<keyword evidence="2" id="KW-0677">Repeat</keyword>
<feature type="transmembrane region" description="Helical" evidence="3">
    <location>
        <begin position="44"/>
        <end position="61"/>
    </location>
</feature>
<gene>
    <name evidence="4" type="ORF">FRACYDRAFT_143087</name>
</gene>